<proteinExistence type="predicted"/>
<gene>
    <name evidence="1" type="ORF">F9L04_07450</name>
</gene>
<evidence type="ECO:0000313" key="2">
    <source>
        <dbReference type="Proteomes" id="UP000481876"/>
    </source>
</evidence>
<dbReference type="RefSeq" id="WP_151663318.1">
    <property type="nucleotide sequence ID" value="NZ_WBWS01000006.1"/>
</dbReference>
<dbReference type="AlphaFoldDB" id="A0A6L3Z8B8"/>
<dbReference type="EMBL" id="WBWS01000006">
    <property type="protein sequence ID" value="KAB2772138.1"/>
    <property type="molecule type" value="Genomic_DNA"/>
</dbReference>
<name>A0A6L3Z8B8_BRUAN</name>
<protein>
    <submittedName>
        <fullName evidence="1">Uncharacterized protein</fullName>
    </submittedName>
</protein>
<comment type="caution">
    <text evidence="1">The sequence shown here is derived from an EMBL/GenBank/DDBJ whole genome shotgun (WGS) entry which is preliminary data.</text>
</comment>
<organism evidence="1 2">
    <name type="scientific">Brucella anthropi</name>
    <name type="common">Ochrobactrum anthropi</name>
    <dbReference type="NCBI Taxonomy" id="529"/>
    <lineage>
        <taxon>Bacteria</taxon>
        <taxon>Pseudomonadati</taxon>
        <taxon>Pseudomonadota</taxon>
        <taxon>Alphaproteobacteria</taxon>
        <taxon>Hyphomicrobiales</taxon>
        <taxon>Brucellaceae</taxon>
        <taxon>Brucella/Ochrobactrum group</taxon>
        <taxon>Brucella</taxon>
    </lineage>
</organism>
<reference evidence="1 2" key="1">
    <citation type="submission" date="2019-09" db="EMBL/GenBank/DDBJ databases">
        <title>Taxonomic organization of the family Brucellaceae based on a phylogenomic approach.</title>
        <authorList>
            <person name="Leclercq S."/>
            <person name="Cloeckaert A."/>
            <person name="Zygmunt M.S."/>
        </authorList>
    </citation>
    <scope>NUCLEOTIDE SEQUENCE [LARGE SCALE GENOMIC DNA]</scope>
    <source>
        <strain evidence="1 2">LMG 3313</strain>
    </source>
</reference>
<sequence>MTKEKLFELAVQLAAANISAGQYNNGLNFGTIVHDDTETAYYQLEALWKNFSQDSEVEDDIPIEPEEGSATH</sequence>
<evidence type="ECO:0000313" key="1">
    <source>
        <dbReference type="EMBL" id="KAB2772138.1"/>
    </source>
</evidence>
<accession>A0A6L3Z8B8</accession>
<dbReference type="Proteomes" id="UP000481876">
    <property type="component" value="Unassembled WGS sequence"/>
</dbReference>